<evidence type="ECO:0000313" key="2">
    <source>
        <dbReference type="Proteomes" id="UP001642540"/>
    </source>
</evidence>
<organism evidence="1 2">
    <name type="scientific">Orchesella dallaii</name>
    <dbReference type="NCBI Taxonomy" id="48710"/>
    <lineage>
        <taxon>Eukaryota</taxon>
        <taxon>Metazoa</taxon>
        <taxon>Ecdysozoa</taxon>
        <taxon>Arthropoda</taxon>
        <taxon>Hexapoda</taxon>
        <taxon>Collembola</taxon>
        <taxon>Entomobryomorpha</taxon>
        <taxon>Entomobryoidea</taxon>
        <taxon>Orchesellidae</taxon>
        <taxon>Orchesellinae</taxon>
        <taxon>Orchesella</taxon>
    </lineage>
</organism>
<evidence type="ECO:0000313" key="1">
    <source>
        <dbReference type="EMBL" id="CAL8127006.1"/>
    </source>
</evidence>
<dbReference type="EMBL" id="CAXLJM020000072">
    <property type="protein sequence ID" value="CAL8127006.1"/>
    <property type="molecule type" value="Genomic_DNA"/>
</dbReference>
<protein>
    <recommendedName>
        <fullName evidence="3">Prefoldin subunit 1</fullName>
    </recommendedName>
</protein>
<sequence>MSDTEQQTSGIPPPKRVMSVVSTGSRLKAKLKKMELEHKRKLASLDSSYMKQIRQCEADILVHQTSIGDYAARKMEILGIPVENRSPAVNEVLQNTLDSEREAIFKIKIIKQKIDQLKAELEADKNAATTDLSWNTRS</sequence>
<keyword evidence="2" id="KW-1185">Reference proteome</keyword>
<reference evidence="1 2" key="1">
    <citation type="submission" date="2024-08" db="EMBL/GenBank/DDBJ databases">
        <authorList>
            <person name="Cucini C."/>
            <person name="Frati F."/>
        </authorList>
    </citation>
    <scope>NUCLEOTIDE SEQUENCE [LARGE SCALE GENOMIC DNA]</scope>
</reference>
<proteinExistence type="predicted"/>
<gene>
    <name evidence="1" type="ORF">ODALV1_LOCUS21654</name>
</gene>
<accession>A0ABP1RDJ8</accession>
<name>A0ABP1RDJ8_9HEXA</name>
<dbReference type="Proteomes" id="UP001642540">
    <property type="component" value="Unassembled WGS sequence"/>
</dbReference>
<evidence type="ECO:0008006" key="3">
    <source>
        <dbReference type="Google" id="ProtNLM"/>
    </source>
</evidence>
<comment type="caution">
    <text evidence="1">The sequence shown here is derived from an EMBL/GenBank/DDBJ whole genome shotgun (WGS) entry which is preliminary data.</text>
</comment>